<evidence type="ECO:0000313" key="3">
    <source>
        <dbReference type="Proteomes" id="UP001165381"/>
    </source>
</evidence>
<sequence>MKKYFLTTKLILLLIASNIYGQEYFEGQLNYKIEYQPLNANIPAEYLAKEFGDSFTAYVREDRYAMIYHAKGELGWMKVIVRLDEGYSYTEFEKVDTISKTKFGLEKNKLIELKRNTNDSKEVLGEMCESITLNYEPSNPESFFQSFRGKYYFNPKYKLNANLYQNYTDGFWNLFVKESESISIRNETEFYPLFKAIQEASSIEIKTIPLEMFEPNSSKIISEKL</sequence>
<comment type="caution">
    <text evidence="2">The sequence shown here is derived from an EMBL/GenBank/DDBJ whole genome shotgun (WGS) entry which is preliminary data.</text>
</comment>
<keyword evidence="1" id="KW-0732">Signal</keyword>
<protein>
    <recommendedName>
        <fullName evidence="4">DUF4412 domain-containing protein</fullName>
    </recommendedName>
</protein>
<keyword evidence="3" id="KW-1185">Reference proteome</keyword>
<reference evidence="2" key="1">
    <citation type="submission" date="2022-05" db="EMBL/GenBank/DDBJ databases">
        <authorList>
            <person name="Park J.-S."/>
        </authorList>
    </citation>
    <scope>NUCLEOTIDE SEQUENCE</scope>
    <source>
        <strain evidence="2">2012CJ34-3</strain>
    </source>
</reference>
<evidence type="ECO:0008006" key="4">
    <source>
        <dbReference type="Google" id="ProtNLM"/>
    </source>
</evidence>
<organism evidence="2 3">
    <name type="scientific">Jejuia spongiicola</name>
    <dbReference type="NCBI Taxonomy" id="2942207"/>
    <lineage>
        <taxon>Bacteria</taxon>
        <taxon>Pseudomonadati</taxon>
        <taxon>Bacteroidota</taxon>
        <taxon>Flavobacteriia</taxon>
        <taxon>Flavobacteriales</taxon>
        <taxon>Flavobacteriaceae</taxon>
        <taxon>Jejuia</taxon>
    </lineage>
</organism>
<dbReference type="EMBL" id="JAMFLZ010000002">
    <property type="protein sequence ID" value="MCL6294352.1"/>
    <property type="molecule type" value="Genomic_DNA"/>
</dbReference>
<dbReference type="Proteomes" id="UP001165381">
    <property type="component" value="Unassembled WGS sequence"/>
</dbReference>
<gene>
    <name evidence="2" type="ORF">M3P09_05065</name>
</gene>
<feature type="chain" id="PRO_5047450292" description="DUF4412 domain-containing protein" evidence="1">
    <location>
        <begin position="22"/>
        <end position="225"/>
    </location>
</feature>
<name>A0ABT0QBJ9_9FLAO</name>
<feature type="signal peptide" evidence="1">
    <location>
        <begin position="1"/>
        <end position="21"/>
    </location>
</feature>
<proteinExistence type="predicted"/>
<accession>A0ABT0QBJ9</accession>
<dbReference type="RefSeq" id="WP_249972264.1">
    <property type="nucleotide sequence ID" value="NZ_JAMFLZ010000002.1"/>
</dbReference>
<evidence type="ECO:0000313" key="2">
    <source>
        <dbReference type="EMBL" id="MCL6294352.1"/>
    </source>
</evidence>
<evidence type="ECO:0000256" key="1">
    <source>
        <dbReference type="SAM" id="SignalP"/>
    </source>
</evidence>